<protein>
    <submittedName>
        <fullName evidence="1">Uncharacterized protein</fullName>
    </submittedName>
</protein>
<dbReference type="AlphaFoldDB" id="A0AAJ2EQA1"/>
<dbReference type="Proteomes" id="UP001255601">
    <property type="component" value="Unassembled WGS sequence"/>
</dbReference>
<reference evidence="1" key="1">
    <citation type="submission" date="2023-08" db="EMBL/GenBank/DDBJ databases">
        <title>Functional and genomic diversity of the sorghum phyllosphere microbiome.</title>
        <authorList>
            <person name="Shade A."/>
        </authorList>
    </citation>
    <scope>NUCLEOTIDE SEQUENCE</scope>
    <source>
        <strain evidence="1">SORGH_AS_0974</strain>
    </source>
</reference>
<organism evidence="1 2">
    <name type="scientific">Agrobacterium larrymoorei</name>
    <dbReference type="NCBI Taxonomy" id="160699"/>
    <lineage>
        <taxon>Bacteria</taxon>
        <taxon>Pseudomonadati</taxon>
        <taxon>Pseudomonadota</taxon>
        <taxon>Alphaproteobacteria</taxon>
        <taxon>Hyphomicrobiales</taxon>
        <taxon>Rhizobiaceae</taxon>
        <taxon>Rhizobium/Agrobacterium group</taxon>
        <taxon>Agrobacterium</taxon>
    </lineage>
</organism>
<evidence type="ECO:0000313" key="2">
    <source>
        <dbReference type="Proteomes" id="UP001255601"/>
    </source>
</evidence>
<dbReference type="EMBL" id="JAVIZC010000001">
    <property type="protein sequence ID" value="MDR6100990.1"/>
    <property type="molecule type" value="Genomic_DNA"/>
</dbReference>
<evidence type="ECO:0000313" key="1">
    <source>
        <dbReference type="EMBL" id="MDR6100990.1"/>
    </source>
</evidence>
<name>A0AAJ2EQA1_9HYPH</name>
<accession>A0AAJ2EQA1</accession>
<gene>
    <name evidence="1" type="ORF">QE369_001168</name>
</gene>
<sequence length="46" mass="5516">MLEEEDYEFPLTDDDIRVAVRRWLDTPPWKQRLRIVDEMSPGGLRA</sequence>
<comment type="caution">
    <text evidence="1">The sequence shown here is derived from an EMBL/GenBank/DDBJ whole genome shotgun (WGS) entry which is preliminary data.</text>
</comment>
<proteinExistence type="predicted"/>